<proteinExistence type="predicted"/>
<feature type="non-terminal residue" evidence="2">
    <location>
        <position position="361"/>
    </location>
</feature>
<feature type="domain" description="MULE transposase" evidence="1">
    <location>
        <begin position="61"/>
        <end position="154"/>
    </location>
</feature>
<sequence>KKNPGKYIHARNVYNAIQINRIQKESISDAGAMYLELLKQQKMDPTFYISAYFEARFHDIVLLDSTAKMNRHSMILCVIILIDNHNRSRLVATAVVSDETKDTYIWIFENIIKATGGLAPRLLYTDADPVMIAAVDSCLPMTKHHFCLFHIHKNLEKHFLGKYHDNWKKIFNDFCYVRNSRSELVFEKRWCELLYKYTDASSYLNSQLYQHREAWALCFTHRAFNASVQSTQRVESYNGIIKTQVNGLSSLLELENSIKRLLERESRFTRINKTIGLLPVNRDESFYNKYFNNIDTSIQKFLTPAILKLQRDEINRSIHYRCYIASLKDELRNNADAESPNGMFSEDMFDANVIKLEQLIA</sequence>
<reference evidence="2" key="1">
    <citation type="submission" date="2021-06" db="EMBL/GenBank/DDBJ databases">
        <authorList>
            <person name="Kallberg Y."/>
            <person name="Tangrot J."/>
            <person name="Rosling A."/>
        </authorList>
    </citation>
    <scope>NUCLEOTIDE SEQUENCE</scope>
    <source>
        <strain evidence="2">IN212</strain>
    </source>
</reference>
<dbReference type="EMBL" id="CAJVPZ010060884">
    <property type="protein sequence ID" value="CAG8790622.1"/>
    <property type="molecule type" value="Genomic_DNA"/>
</dbReference>
<comment type="caution">
    <text evidence="2">The sequence shown here is derived from an EMBL/GenBank/DDBJ whole genome shotgun (WGS) entry which is preliminary data.</text>
</comment>
<dbReference type="PANTHER" id="PTHR47718:SF6">
    <property type="entry name" value="PROTEIN FAR1-RELATED SEQUENCE"/>
    <property type="match status" value="1"/>
</dbReference>
<organism evidence="2 3">
    <name type="scientific">Racocetra fulgida</name>
    <dbReference type="NCBI Taxonomy" id="60492"/>
    <lineage>
        <taxon>Eukaryota</taxon>
        <taxon>Fungi</taxon>
        <taxon>Fungi incertae sedis</taxon>
        <taxon>Mucoromycota</taxon>
        <taxon>Glomeromycotina</taxon>
        <taxon>Glomeromycetes</taxon>
        <taxon>Diversisporales</taxon>
        <taxon>Gigasporaceae</taxon>
        <taxon>Racocetra</taxon>
    </lineage>
</organism>
<dbReference type="Pfam" id="PF10551">
    <property type="entry name" value="MULE"/>
    <property type="match status" value="1"/>
</dbReference>
<keyword evidence="3" id="KW-1185">Reference proteome</keyword>
<name>A0A9N9P632_9GLOM</name>
<evidence type="ECO:0000259" key="1">
    <source>
        <dbReference type="Pfam" id="PF10551"/>
    </source>
</evidence>
<accession>A0A9N9P632</accession>
<gene>
    <name evidence="2" type="ORF">RFULGI_LOCUS16711</name>
</gene>
<evidence type="ECO:0000313" key="2">
    <source>
        <dbReference type="EMBL" id="CAG8790622.1"/>
    </source>
</evidence>
<protein>
    <submittedName>
        <fullName evidence="2">12157_t:CDS:1</fullName>
    </submittedName>
</protein>
<feature type="non-terminal residue" evidence="2">
    <location>
        <position position="1"/>
    </location>
</feature>
<dbReference type="OrthoDB" id="2425091at2759"/>
<evidence type="ECO:0000313" key="3">
    <source>
        <dbReference type="Proteomes" id="UP000789396"/>
    </source>
</evidence>
<dbReference type="AlphaFoldDB" id="A0A9N9P632"/>
<dbReference type="Proteomes" id="UP000789396">
    <property type="component" value="Unassembled WGS sequence"/>
</dbReference>
<dbReference type="PANTHER" id="PTHR47718">
    <property type="entry name" value="OS01G0519700 PROTEIN"/>
    <property type="match status" value="1"/>
</dbReference>
<dbReference type="InterPro" id="IPR018289">
    <property type="entry name" value="MULE_transposase_dom"/>
</dbReference>